<feature type="transmembrane region" description="Helical" evidence="11">
    <location>
        <begin position="690"/>
        <end position="708"/>
    </location>
</feature>
<feature type="transmembrane region" description="Helical" evidence="11">
    <location>
        <begin position="20"/>
        <end position="43"/>
    </location>
</feature>
<name>A0A1S4DYT3_CUCME</name>
<dbReference type="GO" id="GO:0071555">
    <property type="term" value="P:cell wall organization"/>
    <property type="evidence" value="ECO:0007669"/>
    <property type="project" value="UniProtKB-KW"/>
</dbReference>
<evidence type="ECO:0000256" key="7">
    <source>
        <dbReference type="ARBA" id="ARBA00023316"/>
    </source>
</evidence>
<dbReference type="InterPro" id="IPR005150">
    <property type="entry name" value="Cellulose_synth"/>
</dbReference>
<feature type="transmembrane region" description="Helical" evidence="11">
    <location>
        <begin position="655"/>
        <end position="678"/>
    </location>
</feature>
<dbReference type="FunFam" id="3.90.550.10:FF:000135">
    <property type="entry name" value="Cellulose synthase-like protein G3"/>
    <property type="match status" value="1"/>
</dbReference>
<feature type="binding site" evidence="10">
    <location>
        <position position="288"/>
    </location>
    <ligand>
        <name>Mn(2+)</name>
        <dbReference type="ChEBI" id="CHEBI:29035"/>
    </ligand>
</feature>
<keyword evidence="4 11" id="KW-0812">Transmembrane</keyword>
<evidence type="ECO:0000256" key="5">
    <source>
        <dbReference type="ARBA" id="ARBA00022989"/>
    </source>
</evidence>
<feature type="binding site" evidence="10">
    <location>
        <position position="312"/>
    </location>
    <ligand>
        <name>Mn(2+)</name>
        <dbReference type="ChEBI" id="CHEBI:29035"/>
    </ligand>
</feature>
<reference evidence="12" key="1">
    <citation type="submission" date="2023-03" db="UniProtKB">
        <authorList>
            <consortium name="EnsemblPlants"/>
        </authorList>
    </citation>
    <scope>IDENTIFICATION</scope>
</reference>
<organism evidence="12">
    <name type="scientific">Cucumis melo</name>
    <name type="common">Muskmelon</name>
    <dbReference type="NCBI Taxonomy" id="3656"/>
    <lineage>
        <taxon>Eukaryota</taxon>
        <taxon>Viridiplantae</taxon>
        <taxon>Streptophyta</taxon>
        <taxon>Embryophyta</taxon>
        <taxon>Tracheophyta</taxon>
        <taxon>Spermatophyta</taxon>
        <taxon>Magnoliopsida</taxon>
        <taxon>eudicotyledons</taxon>
        <taxon>Gunneridae</taxon>
        <taxon>Pentapetalae</taxon>
        <taxon>rosids</taxon>
        <taxon>fabids</taxon>
        <taxon>Cucurbitales</taxon>
        <taxon>Cucurbitaceae</taxon>
        <taxon>Benincaseae</taxon>
        <taxon>Cucumis</taxon>
    </lineage>
</organism>
<proteinExistence type="predicted"/>
<protein>
    <submittedName>
        <fullName evidence="12">Uncharacterized protein</fullName>
    </submittedName>
</protein>
<dbReference type="Pfam" id="PF03552">
    <property type="entry name" value="Cellulose_synt"/>
    <property type="match status" value="2"/>
</dbReference>
<keyword evidence="7" id="KW-0961">Cell wall biogenesis/degradation</keyword>
<dbReference type="SUPFAM" id="SSF53448">
    <property type="entry name" value="Nucleotide-diphospho-sugar transferases"/>
    <property type="match status" value="1"/>
</dbReference>
<evidence type="ECO:0000256" key="10">
    <source>
        <dbReference type="PIRSR" id="PIRSR605150-3"/>
    </source>
</evidence>
<feature type="active site" evidence="8">
    <location>
        <position position="454"/>
    </location>
</feature>
<dbReference type="GO" id="GO:0012505">
    <property type="term" value="C:endomembrane system"/>
    <property type="evidence" value="ECO:0007669"/>
    <property type="project" value="UniProtKB-SubCell"/>
</dbReference>
<evidence type="ECO:0000256" key="11">
    <source>
        <dbReference type="SAM" id="Phobius"/>
    </source>
</evidence>
<feature type="transmembrane region" description="Helical" evidence="11">
    <location>
        <begin position="55"/>
        <end position="77"/>
    </location>
</feature>
<feature type="transmembrane region" description="Helical" evidence="11">
    <location>
        <begin position="539"/>
        <end position="557"/>
    </location>
</feature>
<keyword evidence="5 11" id="KW-1133">Transmembrane helix</keyword>
<keyword evidence="2" id="KW-0328">Glycosyltransferase</keyword>
<gene>
    <name evidence="12" type="primary">107990296</name>
</gene>
<dbReference type="Gramene" id="MELO3C016270.2.1">
    <property type="protein sequence ID" value="MELO3C016270.2.1"/>
    <property type="gene ID" value="MELO3C016270.2"/>
</dbReference>
<evidence type="ECO:0000256" key="3">
    <source>
        <dbReference type="ARBA" id="ARBA00022679"/>
    </source>
</evidence>
<evidence type="ECO:0000256" key="8">
    <source>
        <dbReference type="PIRSR" id="PIRSR605150-1"/>
    </source>
</evidence>
<dbReference type="PANTHER" id="PTHR13301">
    <property type="entry name" value="X-BOX TRANSCRIPTION FACTOR-RELATED"/>
    <property type="match status" value="1"/>
</dbReference>
<feature type="binding site" evidence="9">
    <location>
        <position position="149"/>
    </location>
    <ligand>
        <name>UDP-alpha-D-glucose</name>
        <dbReference type="ChEBI" id="CHEBI:58885"/>
    </ligand>
</feature>
<dbReference type="GO" id="GO:0030244">
    <property type="term" value="P:cellulose biosynthetic process"/>
    <property type="evidence" value="ECO:0007669"/>
    <property type="project" value="InterPro"/>
</dbReference>
<feature type="binding site" evidence="9">
    <location>
        <position position="119"/>
    </location>
    <ligand>
        <name>UDP-alpha-D-glucose</name>
        <dbReference type="ChEBI" id="CHEBI:58885"/>
    </ligand>
</feature>
<dbReference type="GO" id="GO:0016020">
    <property type="term" value="C:membrane"/>
    <property type="evidence" value="ECO:0007669"/>
    <property type="project" value="InterPro"/>
</dbReference>
<comment type="subcellular location">
    <subcellularLocation>
        <location evidence="1">Endomembrane system</location>
        <topology evidence="1">Multi-pass membrane protein</topology>
    </subcellularLocation>
</comment>
<dbReference type="InterPro" id="IPR029044">
    <property type="entry name" value="Nucleotide-diphossugar_trans"/>
</dbReference>
<feature type="transmembrane region" description="Helical" evidence="11">
    <location>
        <begin position="720"/>
        <end position="742"/>
    </location>
</feature>
<dbReference type="EnsemblPlants" id="MELO3C016270.2.1">
    <property type="protein sequence ID" value="MELO3C016270.2.1"/>
    <property type="gene ID" value="MELO3C016270.2"/>
</dbReference>
<dbReference type="GO" id="GO:0016760">
    <property type="term" value="F:cellulose synthase (UDP-forming) activity"/>
    <property type="evidence" value="ECO:0007669"/>
    <property type="project" value="InterPro"/>
</dbReference>
<feature type="active site" evidence="8">
    <location>
        <position position="149"/>
    </location>
</feature>
<evidence type="ECO:0000256" key="4">
    <source>
        <dbReference type="ARBA" id="ARBA00022692"/>
    </source>
</evidence>
<dbReference type="AlphaFoldDB" id="A0A1S4DYT3"/>
<evidence type="ECO:0000256" key="1">
    <source>
        <dbReference type="ARBA" id="ARBA00004127"/>
    </source>
</evidence>
<dbReference type="Gene3D" id="3.90.550.10">
    <property type="entry name" value="Spore Coat Polysaccharide Biosynthesis Protein SpsA, Chain A"/>
    <property type="match status" value="1"/>
</dbReference>
<keyword evidence="3" id="KW-0808">Transferase</keyword>
<feature type="transmembrane region" description="Helical" evidence="11">
    <location>
        <begin position="563"/>
        <end position="584"/>
    </location>
</feature>
<feature type="binding site" evidence="9">
    <location>
        <position position="120"/>
    </location>
    <ligand>
        <name>UDP-alpha-D-glucose</name>
        <dbReference type="ChEBI" id="CHEBI:58885"/>
    </ligand>
</feature>
<evidence type="ECO:0000256" key="6">
    <source>
        <dbReference type="ARBA" id="ARBA00023136"/>
    </source>
</evidence>
<evidence type="ECO:0000256" key="2">
    <source>
        <dbReference type="ARBA" id="ARBA00022676"/>
    </source>
</evidence>
<evidence type="ECO:0000256" key="9">
    <source>
        <dbReference type="PIRSR" id="PIRSR605150-2"/>
    </source>
</evidence>
<evidence type="ECO:0000313" key="12">
    <source>
        <dbReference type="EnsemblPlants" id="MELO3C016270.2.1"/>
    </source>
</evidence>
<keyword evidence="6 11" id="KW-0472">Membrane</keyword>
<feature type="transmembrane region" description="Helical" evidence="11">
    <location>
        <begin position="605"/>
        <end position="627"/>
    </location>
</feature>
<sequence>MGGSTTPPPPPSPLHSSYSSHFITAFNRLFAAVYAAAILALFYHHILSILRNSSISSSLISLALLVADFILAFMWVAGQSFRMIPVRRREFPEKLKRLAEEDFDFPAVDVFICTTDPDKEPPMSVVNSALSVMAYDYPVGKISVYISDDGGSALTLFALTAAAKFARHWVPFCKKNDVVKRNPEAFFASTDNEFWNFDTEKIKEMYEKMKRKVEDVIEKGEVGDKFIDGEEDRLTFNKWTKSFTPQSHPTIIKVVLESKNDKDMMGHSLPNLVYVSREKSKAFHHHFKSGALNALLRVSATMTNAPIILTLDCDMYSNDPQTLFRALCYALDPKLKSNLGYIQFPQCFKGVSINDIYASEMKRTFEINSIGMDGLLGPDYFGTGTFFTRRAFFGGPLSLESLESFELSPDYVVCNPIRSKQTLDLAHEVAACDYENNTKWGSKVGIRYGSLAEDFYTSYCMHCEGWRSILCNPNRAAFYGNAPISLLDALSQLKRWAVGALEVGFSKSCTITYGMKSIGVLMGLCYAYYSFWPLWSIPIIVYAFLPQSALIYGISVFPKGDELLVLLYTFLFFGAYGQDLVEFLMSGSTFGKWWNDQRMWMIKGVSCSLCGFIEFALKSLGISSYGFEVTSKVMEEERTKRYNEEKFEFGVWTPMFIPMVMAAILNFGCLVIGFMRIFKDGWNNLDEISMFGQIFIAGFVTLNCWPIYEAMVFRNDEGKLPLSVTFASIFLLLGLLSIPFFISTYSPYLLLF</sequence>
<accession>A0A1S4DYT3</accession>